<protein>
    <submittedName>
        <fullName evidence="2">Predicted nucleic acid-binding protein, contains PIN domain</fullName>
    </submittedName>
</protein>
<dbReference type="SUPFAM" id="SSF88723">
    <property type="entry name" value="PIN domain-like"/>
    <property type="match status" value="1"/>
</dbReference>
<gene>
    <name evidence="2" type="ORF">SAMN05421731_101569</name>
</gene>
<dbReference type="OrthoDB" id="9787727at2"/>
<evidence type="ECO:0000313" key="3">
    <source>
        <dbReference type="Proteomes" id="UP000219042"/>
    </source>
</evidence>
<dbReference type="Gene3D" id="3.40.50.1010">
    <property type="entry name" value="5'-nuclease"/>
    <property type="match status" value="1"/>
</dbReference>
<dbReference type="Proteomes" id="UP000219042">
    <property type="component" value="Unassembled WGS sequence"/>
</dbReference>
<dbReference type="InterPro" id="IPR029060">
    <property type="entry name" value="PIN-like_dom_sf"/>
</dbReference>
<sequence length="138" mass="15420">MKILFDTNILVDALTEREPFAANASLLLAHVEKHHIQGYLAATTITTLSYLLSKYGSKPLAWQQLDIILQLFEISEINKFIIQQAHSLQAIDFEDAVLYCAAAHSGCHAIVTRNIKDFKTSPIPVYTPDELLVILAIK</sequence>
<keyword evidence="3" id="KW-1185">Reference proteome</keyword>
<organism evidence="2 3">
    <name type="scientific">Acinetobacter puyangensis</name>
    <dbReference type="NCBI Taxonomy" id="1096779"/>
    <lineage>
        <taxon>Bacteria</taxon>
        <taxon>Pseudomonadati</taxon>
        <taxon>Pseudomonadota</taxon>
        <taxon>Gammaproteobacteria</taxon>
        <taxon>Moraxellales</taxon>
        <taxon>Moraxellaceae</taxon>
        <taxon>Acinetobacter</taxon>
    </lineage>
</organism>
<accession>A0A240E434</accession>
<dbReference type="EMBL" id="OANT01000001">
    <property type="protein sequence ID" value="SNX43527.1"/>
    <property type="molecule type" value="Genomic_DNA"/>
</dbReference>
<evidence type="ECO:0000259" key="1">
    <source>
        <dbReference type="Pfam" id="PF13470"/>
    </source>
</evidence>
<dbReference type="Pfam" id="PF13470">
    <property type="entry name" value="PIN_3"/>
    <property type="match status" value="1"/>
</dbReference>
<dbReference type="InterPro" id="IPR002716">
    <property type="entry name" value="PIN_dom"/>
</dbReference>
<proteinExistence type="predicted"/>
<dbReference type="RefSeq" id="WP_097077809.1">
    <property type="nucleotide sequence ID" value="NZ_BAABHT010000020.1"/>
</dbReference>
<dbReference type="AlphaFoldDB" id="A0A240E434"/>
<feature type="domain" description="PIN" evidence="1">
    <location>
        <begin position="2"/>
        <end position="116"/>
    </location>
</feature>
<evidence type="ECO:0000313" key="2">
    <source>
        <dbReference type="EMBL" id="SNX43527.1"/>
    </source>
</evidence>
<reference evidence="3" key="1">
    <citation type="submission" date="2016-09" db="EMBL/GenBank/DDBJ databases">
        <authorList>
            <person name="Varghese N."/>
            <person name="Submissions S."/>
        </authorList>
    </citation>
    <scope>NUCLEOTIDE SEQUENCE [LARGE SCALE GENOMIC DNA]</scope>
    <source>
        <strain evidence="3">ANC 4466</strain>
    </source>
</reference>
<name>A0A240E434_9GAMM</name>